<sequence>MQAKTTRKGSTPIKVYCLPDERAAVQANADAAGLSLSTYLLRVGMGYEIQGILDHGRVHDLAKVNGDLGRLGGLLKLWLTNDARVADFTPATIRALLGKIEATQDELRRVMTEVVQG</sequence>
<accession>A0A158J280</accession>
<dbReference type="EMBL" id="FCNW02000052">
    <property type="protein sequence ID" value="SAL62479.1"/>
    <property type="molecule type" value="Genomic_DNA"/>
</dbReference>
<proteinExistence type="predicted"/>
<gene>
    <name evidence="1" type="ORF">AWB65_05745</name>
</gene>
<organism evidence="1 2">
    <name type="scientific">Caballeronia humi</name>
    <dbReference type="NCBI Taxonomy" id="326474"/>
    <lineage>
        <taxon>Bacteria</taxon>
        <taxon>Pseudomonadati</taxon>
        <taxon>Pseudomonadota</taxon>
        <taxon>Betaproteobacteria</taxon>
        <taxon>Burkholderiales</taxon>
        <taxon>Burkholderiaceae</taxon>
        <taxon>Caballeronia</taxon>
    </lineage>
</organism>
<dbReference type="Pfam" id="PF21983">
    <property type="entry name" value="NikA-like"/>
    <property type="match status" value="1"/>
</dbReference>
<evidence type="ECO:0000313" key="2">
    <source>
        <dbReference type="Proteomes" id="UP000054977"/>
    </source>
</evidence>
<dbReference type="InterPro" id="IPR053842">
    <property type="entry name" value="NikA-like"/>
</dbReference>
<keyword evidence="2" id="KW-1185">Reference proteome</keyword>
<dbReference type="NCBIfam" id="NF010451">
    <property type="entry name" value="PRK13877.1"/>
    <property type="match status" value="1"/>
</dbReference>
<dbReference type="AlphaFoldDB" id="A0A158J280"/>
<dbReference type="RefSeq" id="WP_087670364.1">
    <property type="nucleotide sequence ID" value="NZ_FCNW02000052.1"/>
</dbReference>
<dbReference type="OrthoDB" id="8966807at2"/>
<comment type="caution">
    <text evidence="1">The sequence shown here is derived from an EMBL/GenBank/DDBJ whole genome shotgun (WGS) entry which is preliminary data.</text>
</comment>
<evidence type="ECO:0000313" key="1">
    <source>
        <dbReference type="EMBL" id="SAL62479.1"/>
    </source>
</evidence>
<protein>
    <submittedName>
        <fullName evidence="1">Conjugal transfer relaxosome component TraJ</fullName>
    </submittedName>
</protein>
<name>A0A158J280_9BURK</name>
<dbReference type="STRING" id="326474.AWB65_05745"/>
<reference evidence="1" key="1">
    <citation type="submission" date="2016-01" db="EMBL/GenBank/DDBJ databases">
        <authorList>
            <person name="Peeters C."/>
        </authorList>
    </citation>
    <scope>NUCLEOTIDE SEQUENCE [LARGE SCALE GENOMIC DNA]</scope>
    <source>
        <strain evidence="1">LMG 22934</strain>
    </source>
</reference>
<dbReference type="Proteomes" id="UP000054977">
    <property type="component" value="Unassembled WGS sequence"/>
</dbReference>